<name>A0A014NZV1_9HYPO</name>
<dbReference type="EMBL" id="JELW01000314">
    <property type="protein sequence ID" value="EXU94481.1"/>
    <property type="molecule type" value="Genomic_DNA"/>
</dbReference>
<organism evidence="1 2">
    <name type="scientific">Metarhizium robertsii</name>
    <dbReference type="NCBI Taxonomy" id="568076"/>
    <lineage>
        <taxon>Eukaryota</taxon>
        <taxon>Fungi</taxon>
        <taxon>Dikarya</taxon>
        <taxon>Ascomycota</taxon>
        <taxon>Pezizomycotina</taxon>
        <taxon>Sordariomycetes</taxon>
        <taxon>Hypocreomycetidae</taxon>
        <taxon>Hypocreales</taxon>
        <taxon>Clavicipitaceae</taxon>
        <taxon>Metarhizium</taxon>
    </lineage>
</organism>
<dbReference type="Proteomes" id="UP000030151">
    <property type="component" value="Unassembled WGS sequence"/>
</dbReference>
<dbReference type="HOGENOM" id="CLU_2320927_0_0_1"/>
<accession>A0A014NZV1</accession>
<proteinExistence type="predicted"/>
<dbReference type="AlphaFoldDB" id="A0A014NZV1"/>
<protein>
    <submittedName>
        <fullName evidence="1">Uncharacterized protein</fullName>
    </submittedName>
</protein>
<evidence type="ECO:0000313" key="1">
    <source>
        <dbReference type="EMBL" id="EXU94481.1"/>
    </source>
</evidence>
<evidence type="ECO:0000313" key="2">
    <source>
        <dbReference type="Proteomes" id="UP000030151"/>
    </source>
</evidence>
<gene>
    <name evidence="1" type="ORF">X797_012448</name>
</gene>
<comment type="caution">
    <text evidence="1">The sequence shown here is derived from an EMBL/GenBank/DDBJ whole genome shotgun (WGS) entry which is preliminary data.</text>
</comment>
<reference evidence="1 2" key="1">
    <citation type="submission" date="2014-02" db="EMBL/GenBank/DDBJ databases">
        <title>The genome sequence of the entomopathogenic fungus Metarhizium robertsii ARSEF 2575.</title>
        <authorList>
            <person name="Giuliano Garisto Donzelli B."/>
            <person name="Roe B.A."/>
            <person name="Macmil S.L."/>
            <person name="Krasnoff S.B."/>
            <person name="Gibson D.M."/>
        </authorList>
    </citation>
    <scope>NUCLEOTIDE SEQUENCE [LARGE SCALE GENOMIC DNA]</scope>
    <source>
        <strain evidence="1 2">ARSEF 2575</strain>
    </source>
</reference>
<sequence>MTVVMAEQGPDTIGIGPWIWEERIEQHASPNLFLTEEGVLALELDILKECKWRADIHEHDLLSELGLFMEFMKVAVDARNTDENNSQWLQNMKDGQPPG</sequence>